<reference evidence="1 2" key="1">
    <citation type="submission" date="2020-11" db="EMBL/GenBank/DDBJ databases">
        <title>Enhanced detection system for hospital associated transmission using whole genome sequencing surveillance.</title>
        <authorList>
            <person name="Harrison L.H."/>
            <person name="Van Tyne D."/>
            <person name="Marsh J.W."/>
            <person name="Griffith M.P."/>
            <person name="Snyder D.J."/>
            <person name="Cooper V.S."/>
            <person name="Mustapha M."/>
        </authorList>
    </citation>
    <scope>NUCLEOTIDE SEQUENCE [LARGE SCALE GENOMIC DNA]</scope>
    <source>
        <strain evidence="1 2">PSB00013</strain>
    </source>
</reference>
<organism evidence="1 2">
    <name type="scientific">Pseudomonas luteola</name>
    <dbReference type="NCBI Taxonomy" id="47886"/>
    <lineage>
        <taxon>Bacteria</taxon>
        <taxon>Pseudomonadati</taxon>
        <taxon>Pseudomonadota</taxon>
        <taxon>Gammaproteobacteria</taxon>
        <taxon>Pseudomonadales</taxon>
        <taxon>Pseudomonadaceae</taxon>
        <taxon>Pseudomonas</taxon>
    </lineage>
</organism>
<evidence type="ECO:0000313" key="1">
    <source>
        <dbReference type="EMBL" id="MBH3441219.1"/>
    </source>
</evidence>
<evidence type="ECO:0000313" key="2">
    <source>
        <dbReference type="Proteomes" id="UP000638986"/>
    </source>
</evidence>
<evidence type="ECO:0008006" key="3">
    <source>
        <dbReference type="Google" id="ProtNLM"/>
    </source>
</evidence>
<dbReference type="Proteomes" id="UP000638986">
    <property type="component" value="Unassembled WGS sequence"/>
</dbReference>
<comment type="caution">
    <text evidence="1">The sequence shown here is derived from an EMBL/GenBank/DDBJ whole genome shotgun (WGS) entry which is preliminary data.</text>
</comment>
<protein>
    <recommendedName>
        <fullName evidence="3">Curlin associated repeat-containing protein</fullName>
    </recommendedName>
</protein>
<name>A0ABS0MWZ2_PSELU</name>
<sequence length="165" mass="17134">MGSVFARVTQYGDGNTATVEQSLNATARLTQNGNNNSVTVDQGGLASIYFGSAGASLTTNQLGDDNIMTVSQSATSGSNSIIATQDGNGNTMDLVQAGVENSSLDVSQIGDDNYMSLTQRQTINDNFQLTQQGSGLSVTLERTGQGNQATLMQTGLSNTATLTQH</sequence>
<gene>
    <name evidence="1" type="ORF">I5Q09_21290</name>
</gene>
<accession>A0ABS0MWZ2</accession>
<proteinExistence type="predicted"/>
<dbReference type="EMBL" id="JADTXM010000018">
    <property type="protein sequence ID" value="MBH3441219.1"/>
    <property type="molecule type" value="Genomic_DNA"/>
</dbReference>